<keyword evidence="3" id="KW-1185">Reference proteome</keyword>
<feature type="region of interest" description="Disordered" evidence="1">
    <location>
        <begin position="46"/>
        <end position="72"/>
    </location>
</feature>
<dbReference type="EMBL" id="KZ506098">
    <property type="protein sequence ID" value="PKU41592.1"/>
    <property type="molecule type" value="Genomic_DNA"/>
</dbReference>
<evidence type="ECO:0000256" key="1">
    <source>
        <dbReference type="SAM" id="MobiDB-lite"/>
    </source>
</evidence>
<dbReference type="AlphaFoldDB" id="A0A2I0U6E9"/>
<protein>
    <submittedName>
        <fullName evidence="2">Uncharacterized protein</fullName>
    </submittedName>
</protein>
<accession>A0A2I0U6E9</accession>
<evidence type="ECO:0000313" key="2">
    <source>
        <dbReference type="EMBL" id="PKU41592.1"/>
    </source>
</evidence>
<sequence>MKMIRELDRLPYEDRLGDVGLFSLEKRRLRGDHINAYKYLKGRCQEDGSRLSSGAHQQDKRQQAQTVTPEIPSQHEEKFLYFEGDRALNRLSREVVESFLEILKTCLDGLLCNLF</sequence>
<organism evidence="2 3">
    <name type="scientific">Limosa lapponica baueri</name>
    <dbReference type="NCBI Taxonomy" id="1758121"/>
    <lineage>
        <taxon>Eukaryota</taxon>
        <taxon>Metazoa</taxon>
        <taxon>Chordata</taxon>
        <taxon>Craniata</taxon>
        <taxon>Vertebrata</taxon>
        <taxon>Euteleostomi</taxon>
        <taxon>Archelosauria</taxon>
        <taxon>Archosauria</taxon>
        <taxon>Dinosauria</taxon>
        <taxon>Saurischia</taxon>
        <taxon>Theropoda</taxon>
        <taxon>Coelurosauria</taxon>
        <taxon>Aves</taxon>
        <taxon>Neognathae</taxon>
        <taxon>Neoaves</taxon>
        <taxon>Charadriiformes</taxon>
        <taxon>Scolopacidae</taxon>
        <taxon>Limosa</taxon>
    </lineage>
</organism>
<dbReference type="Proteomes" id="UP000233556">
    <property type="component" value="Unassembled WGS sequence"/>
</dbReference>
<name>A0A2I0U6E9_LIMLA</name>
<reference evidence="3" key="2">
    <citation type="submission" date="2017-12" db="EMBL/GenBank/DDBJ databases">
        <title>Genome sequence of the Bar-tailed Godwit (Limosa lapponica baueri).</title>
        <authorList>
            <person name="Lima N.C.B."/>
            <person name="Parody-Merino A.M."/>
            <person name="Battley P.F."/>
            <person name="Fidler A.E."/>
            <person name="Prosdocimi F."/>
        </authorList>
    </citation>
    <scope>NUCLEOTIDE SEQUENCE [LARGE SCALE GENOMIC DNA]</scope>
</reference>
<reference evidence="3" key="1">
    <citation type="submission" date="2017-11" db="EMBL/GenBank/DDBJ databases">
        <authorList>
            <person name="Lima N.C."/>
            <person name="Parody-Merino A.M."/>
            <person name="Battley P.F."/>
            <person name="Fidler A.E."/>
            <person name="Prosdocimi F."/>
        </authorList>
    </citation>
    <scope>NUCLEOTIDE SEQUENCE [LARGE SCALE GENOMIC DNA]</scope>
</reference>
<gene>
    <name evidence="2" type="ORF">llap_8091</name>
</gene>
<proteinExistence type="predicted"/>
<evidence type="ECO:0000313" key="3">
    <source>
        <dbReference type="Proteomes" id="UP000233556"/>
    </source>
</evidence>